<evidence type="ECO:0000259" key="2">
    <source>
        <dbReference type="Pfam" id="PF17677"/>
    </source>
</evidence>
<dbReference type="InterPro" id="IPR011013">
    <property type="entry name" value="Gal_mutarotase_sf_dom"/>
</dbReference>
<accession>A0A850EI90</accession>
<dbReference type="InterPro" id="IPR041147">
    <property type="entry name" value="GH38_C"/>
</dbReference>
<dbReference type="PANTHER" id="PTHR46017">
    <property type="entry name" value="ALPHA-MANNOSIDASE 2C1"/>
    <property type="match status" value="1"/>
</dbReference>
<feature type="domain" description="Glycoside hydrolase family 38 N-terminal" evidence="1">
    <location>
        <begin position="7"/>
        <end position="284"/>
    </location>
</feature>
<dbReference type="Pfam" id="PF01074">
    <property type="entry name" value="Glyco_hydro_38N"/>
    <property type="match status" value="1"/>
</dbReference>
<feature type="domain" description="Glycosyl hydrolases family 38 C-terminal" evidence="2">
    <location>
        <begin position="808"/>
        <end position="879"/>
    </location>
</feature>
<dbReference type="SUPFAM" id="SSF88713">
    <property type="entry name" value="Glycoside hydrolase/deacetylase"/>
    <property type="match status" value="1"/>
</dbReference>
<dbReference type="InterPro" id="IPR000602">
    <property type="entry name" value="Glyco_hydro_38_N"/>
</dbReference>
<reference evidence="3" key="1">
    <citation type="submission" date="2020-06" db="EMBL/GenBank/DDBJ databases">
        <title>Paenibacillus sp. nov., isolated from soil.</title>
        <authorList>
            <person name="Seo Y.L."/>
        </authorList>
    </citation>
    <scope>NUCLEOTIDE SEQUENCE [LARGE SCALE GENOMIC DNA]</scope>
    <source>
        <strain evidence="3">JW14</strain>
    </source>
</reference>
<comment type="caution">
    <text evidence="3">The sequence shown here is derived from an EMBL/GenBank/DDBJ whole genome shotgun (WGS) entry which is preliminary data.</text>
</comment>
<keyword evidence="4" id="KW-1185">Reference proteome</keyword>
<dbReference type="AlphaFoldDB" id="A0A850EI90"/>
<dbReference type="InterPro" id="IPR027291">
    <property type="entry name" value="Glyco_hydro_38_N_sf"/>
</dbReference>
<dbReference type="GO" id="GO:0006013">
    <property type="term" value="P:mannose metabolic process"/>
    <property type="evidence" value="ECO:0007669"/>
    <property type="project" value="InterPro"/>
</dbReference>
<proteinExistence type="predicted"/>
<evidence type="ECO:0000313" key="4">
    <source>
        <dbReference type="Proteomes" id="UP000564806"/>
    </source>
</evidence>
<dbReference type="GO" id="GO:0004559">
    <property type="term" value="F:alpha-mannosidase activity"/>
    <property type="evidence" value="ECO:0007669"/>
    <property type="project" value="InterPro"/>
</dbReference>
<dbReference type="GO" id="GO:0009313">
    <property type="term" value="P:oligosaccharide catabolic process"/>
    <property type="evidence" value="ECO:0007669"/>
    <property type="project" value="TreeGrafter"/>
</dbReference>
<evidence type="ECO:0008006" key="5">
    <source>
        <dbReference type="Google" id="ProtNLM"/>
    </source>
</evidence>
<evidence type="ECO:0000313" key="3">
    <source>
        <dbReference type="EMBL" id="NUU60096.1"/>
    </source>
</evidence>
<dbReference type="GO" id="GO:0030246">
    <property type="term" value="F:carbohydrate binding"/>
    <property type="evidence" value="ECO:0007669"/>
    <property type="project" value="InterPro"/>
</dbReference>
<protein>
    <recommendedName>
        <fullName evidence="5">Glycoside hydrolase family 38 N-terminal domain-containing protein</fullName>
    </recommendedName>
</protein>
<gene>
    <name evidence="3" type="ORF">HPT30_07015</name>
</gene>
<organism evidence="3 4">
    <name type="scientific">Paenibacillus agri</name>
    <dbReference type="NCBI Taxonomy" id="2744309"/>
    <lineage>
        <taxon>Bacteria</taxon>
        <taxon>Bacillati</taxon>
        <taxon>Bacillota</taxon>
        <taxon>Bacilli</taxon>
        <taxon>Bacillales</taxon>
        <taxon>Paenibacillaceae</taxon>
        <taxon>Paenibacillus</taxon>
    </lineage>
</organism>
<dbReference type="RefSeq" id="WP_175370709.1">
    <property type="nucleotide sequence ID" value="NZ_JABWCS010000197.1"/>
</dbReference>
<sequence>MSKIKEILVLHHSHLDIGYTHAQPILLELQKKYIDQALQLCEATENWAEENKFRWTCESGYPVLRWLEDATEKQVEQFRRYLHNGQMSISASFLHTTPLVSAEQTARMLQPIKELRSRFGIDITTAIHHDVNGQPWPYSQLLLDAGVEFFIMGINIHMGTVPFKRPNAFHWETPDHRKLLTFNGEHYSLFSQICNVNDKNTELMAEGLAQYLKKIEDNPDYPFDFVYLTATNLPLYDNNPPDQDLADLIKQWNSESREQRISFVTPEQLYARVRKHTEELPTYAGDWTDYWNFGSGSAAKETKLNRRTKQGMKAVELLEAFQGEADGRYPAIKRQAWEQIHLYDEHTWGAFNAIADPDHLNVDIQWAHKAHYAYQGNSLTGYLLGSQLEQLTANPIQGDNPEGIMLVNYSSAPIKHDLRVPSSFRAPGRHLSADRMRQVLMNNDRLTGGESYGVIELPPFSWRKIPFDKLQKAEQAANLEAFPGSKEQWNDPFSAMNRGFEIKVLDGHIESPYHRIQFDPVRGRILSLYDKQNGWETLDLSSPWTLFQYVQETIDTTAAENSRQTIFSRDVEKGNNSISCWNNDWPAARQTYSRLLDCFVEQGANDATLVLRWDAPGVDNLEQRFTLFSYRPEIEIKVSYMKQDITTPEGTYFAIPLNLRDWRCFYDTAGQLVELDEQQLPGVCRDFVTVDKSVSLFDGDHGVTLVCPDAPLVQVGDFNFGREHKQIDKSGNPLLLAWPMNNYWETNFRARQPGFNSFTYVLSTYRAFEPSAITEASTQGVSQIYATPVLDCKQEEAGQFITFEGEHVHIFDVKPAEISKGIIVRVRNVKEDNAEARLSFPGRVIAEAYESNVLEEQLNPLATQDVGTLHINLGAKQVRHLLVILEA</sequence>
<dbReference type="EMBL" id="JABWCS010000197">
    <property type="protein sequence ID" value="NUU60096.1"/>
    <property type="molecule type" value="Genomic_DNA"/>
</dbReference>
<dbReference type="Gene3D" id="3.20.110.10">
    <property type="entry name" value="Glycoside hydrolase 38, N terminal domain"/>
    <property type="match status" value="1"/>
</dbReference>
<dbReference type="Pfam" id="PF17677">
    <property type="entry name" value="Glyco_hydro38C2"/>
    <property type="match status" value="1"/>
</dbReference>
<dbReference type="Proteomes" id="UP000564806">
    <property type="component" value="Unassembled WGS sequence"/>
</dbReference>
<dbReference type="CDD" id="cd10791">
    <property type="entry name" value="GH38N_AMII_like_1"/>
    <property type="match status" value="1"/>
</dbReference>
<dbReference type="InterPro" id="IPR011330">
    <property type="entry name" value="Glyco_hydro/deAcase_b/a-brl"/>
</dbReference>
<dbReference type="PANTHER" id="PTHR46017:SF1">
    <property type="entry name" value="ALPHA-MANNOSIDASE 2C1"/>
    <property type="match status" value="1"/>
</dbReference>
<evidence type="ECO:0000259" key="1">
    <source>
        <dbReference type="Pfam" id="PF01074"/>
    </source>
</evidence>
<dbReference type="SUPFAM" id="SSF74650">
    <property type="entry name" value="Galactose mutarotase-like"/>
    <property type="match status" value="1"/>
</dbReference>
<name>A0A850EI90_9BACL</name>